<accession>A0ACC1JVK2</accession>
<evidence type="ECO:0000313" key="1">
    <source>
        <dbReference type="EMBL" id="KAJ2768149.1"/>
    </source>
</evidence>
<evidence type="ECO:0000313" key="2">
    <source>
        <dbReference type="Proteomes" id="UP001140234"/>
    </source>
</evidence>
<dbReference type="EMBL" id="JANBUJ010001248">
    <property type="protein sequence ID" value="KAJ2768149.1"/>
    <property type="molecule type" value="Genomic_DNA"/>
</dbReference>
<dbReference type="Proteomes" id="UP001140234">
    <property type="component" value="Unassembled WGS sequence"/>
</dbReference>
<keyword evidence="2" id="KW-1185">Reference proteome</keyword>
<protein>
    <submittedName>
        <fullName evidence="1">Uncharacterized protein</fullName>
    </submittedName>
</protein>
<comment type="caution">
    <text evidence="1">The sequence shown here is derived from an EMBL/GenBank/DDBJ whole genome shotgun (WGS) entry which is preliminary data.</text>
</comment>
<organism evidence="1 2">
    <name type="scientific">Coemansia nantahalensis</name>
    <dbReference type="NCBI Taxonomy" id="2789366"/>
    <lineage>
        <taxon>Eukaryota</taxon>
        <taxon>Fungi</taxon>
        <taxon>Fungi incertae sedis</taxon>
        <taxon>Zoopagomycota</taxon>
        <taxon>Kickxellomycotina</taxon>
        <taxon>Kickxellomycetes</taxon>
        <taxon>Kickxellales</taxon>
        <taxon>Kickxellaceae</taxon>
        <taxon>Coemansia</taxon>
    </lineage>
</organism>
<name>A0ACC1JVK2_9FUNG</name>
<feature type="non-terminal residue" evidence="1">
    <location>
        <position position="51"/>
    </location>
</feature>
<reference evidence="1" key="1">
    <citation type="submission" date="2022-07" db="EMBL/GenBank/DDBJ databases">
        <title>Phylogenomic reconstructions and comparative analyses of Kickxellomycotina fungi.</title>
        <authorList>
            <person name="Reynolds N.K."/>
            <person name="Stajich J.E."/>
            <person name="Barry K."/>
            <person name="Grigoriev I.V."/>
            <person name="Crous P."/>
            <person name="Smith M.E."/>
        </authorList>
    </citation>
    <scope>NUCLEOTIDE SEQUENCE</scope>
    <source>
        <strain evidence="1">CBS 109366</strain>
    </source>
</reference>
<feature type="non-terminal residue" evidence="1">
    <location>
        <position position="1"/>
    </location>
</feature>
<gene>
    <name evidence="1" type="ORF">IWQ57_003660</name>
</gene>
<proteinExistence type="predicted"/>
<sequence length="51" mass="6097">AARRHAAVPPVGQQRPQEDVVEEYEVEDLHRRRHRCHHPRHCPVRCPEQEV</sequence>